<dbReference type="InterPro" id="IPR000210">
    <property type="entry name" value="BTB/POZ_dom"/>
</dbReference>
<dbReference type="PROSITE" id="PS50097">
    <property type="entry name" value="BTB"/>
    <property type="match status" value="1"/>
</dbReference>
<dbReference type="Proteomes" id="UP000265703">
    <property type="component" value="Unassembled WGS sequence"/>
</dbReference>
<evidence type="ECO:0000313" key="3">
    <source>
        <dbReference type="EMBL" id="RIA83994.1"/>
    </source>
</evidence>
<evidence type="ECO:0000259" key="2">
    <source>
        <dbReference type="PROSITE" id="PS51886"/>
    </source>
</evidence>
<dbReference type="OrthoDB" id="45365at2759"/>
<evidence type="ECO:0000313" key="4">
    <source>
        <dbReference type="Proteomes" id="UP000265703"/>
    </source>
</evidence>
<protein>
    <recommendedName>
        <fullName evidence="5">BTB/POZ domain-containing protein</fullName>
    </recommendedName>
</protein>
<dbReference type="Gene3D" id="1.25.40.420">
    <property type="match status" value="1"/>
</dbReference>
<feature type="domain" description="BTB" evidence="1">
    <location>
        <begin position="23"/>
        <end position="96"/>
    </location>
</feature>
<dbReference type="InterPro" id="IPR011333">
    <property type="entry name" value="SKP1/BTB/POZ_sf"/>
</dbReference>
<evidence type="ECO:0008006" key="5">
    <source>
        <dbReference type="Google" id="ProtNLM"/>
    </source>
</evidence>
<dbReference type="PROSITE" id="PS51886">
    <property type="entry name" value="TLDC"/>
    <property type="match status" value="1"/>
</dbReference>
<dbReference type="AlphaFoldDB" id="A0A397SN03"/>
<accession>A0A397SN03</accession>
<dbReference type="InterPro" id="IPR011705">
    <property type="entry name" value="BACK"/>
</dbReference>
<proteinExistence type="predicted"/>
<keyword evidence="4" id="KW-1185">Reference proteome</keyword>
<organism evidence="3 4">
    <name type="scientific">Glomus cerebriforme</name>
    <dbReference type="NCBI Taxonomy" id="658196"/>
    <lineage>
        <taxon>Eukaryota</taxon>
        <taxon>Fungi</taxon>
        <taxon>Fungi incertae sedis</taxon>
        <taxon>Mucoromycota</taxon>
        <taxon>Glomeromycotina</taxon>
        <taxon>Glomeromycetes</taxon>
        <taxon>Glomerales</taxon>
        <taxon>Glomeraceae</taxon>
        <taxon>Glomus</taxon>
    </lineage>
</organism>
<dbReference type="CDD" id="cd18186">
    <property type="entry name" value="BTB_POZ_ZBTB_KLHL-like"/>
    <property type="match status" value="1"/>
</dbReference>
<dbReference type="Gene3D" id="3.30.710.10">
    <property type="entry name" value="Potassium Channel Kv1.1, Chain A"/>
    <property type="match status" value="1"/>
</dbReference>
<comment type="caution">
    <text evidence="3">The sequence shown here is derived from an EMBL/GenBank/DDBJ whole genome shotgun (WGS) entry which is preliminary data.</text>
</comment>
<reference evidence="3 4" key="1">
    <citation type="submission" date="2018-06" db="EMBL/GenBank/DDBJ databases">
        <title>Comparative genomics reveals the genomic features of Rhizophagus irregularis, R. cerebriforme, R. diaphanum and Gigaspora rosea, and their symbiotic lifestyle signature.</title>
        <authorList>
            <person name="Morin E."/>
            <person name="San Clemente H."/>
            <person name="Chen E.C.H."/>
            <person name="De La Providencia I."/>
            <person name="Hainaut M."/>
            <person name="Kuo A."/>
            <person name="Kohler A."/>
            <person name="Murat C."/>
            <person name="Tang N."/>
            <person name="Roy S."/>
            <person name="Loubradou J."/>
            <person name="Henrissat B."/>
            <person name="Grigoriev I.V."/>
            <person name="Corradi N."/>
            <person name="Roux C."/>
            <person name="Martin F.M."/>
        </authorList>
    </citation>
    <scope>NUCLEOTIDE SEQUENCE [LARGE SCALE GENOMIC DNA]</scope>
    <source>
        <strain evidence="3 4">DAOM 227022</strain>
    </source>
</reference>
<sequence>MSYKHEFGVIIALEKLLETEANYDVIIHVGKEPNIKEFHTHSNILSCSSKYFNKILFGENIQKQNGKYVINKPNFTPQAYELIIKYIYTGYINIRNKTEIELLEITIASDELKLVELTKIIKDSIIEDLHKSLKYCDTVEILQMVYYHKSLTDLQEFCLEIICFEPRILFKFNKFIKLPASLLEVILKRDDLNLFEVEVWESLIKWGLAREQGLKRDTSKWNQEDINAFKRILYKFIPLIRFHEMSSEDYINKVKPYEEILSQELRDDILKSHMISGYIPTLNIYTPRCTKYNVDSTIVNQEHIALFANWIERKEKHLKYFKAVPYEFNLLYRASRDGKRASNEFHKKCDNKGSTIIILKVENSEQIVGRYDDKFRSDSSKSIYNDDSFIFSFTSKDNLQSAQIGYNKNKNISIYDGYDDKYSKHHECDIDKRKSLTRHGLLKLSLLPFVSSKVISENISGNNSDLRLSYFGSWYNCISDYSSYPKIDIPNVLKVEDYEVFQIIEKPLKVPK</sequence>
<dbReference type="Pfam" id="PF00651">
    <property type="entry name" value="BTB"/>
    <property type="match status" value="1"/>
</dbReference>
<dbReference type="EMBL" id="QKYT01000526">
    <property type="protein sequence ID" value="RIA83994.1"/>
    <property type="molecule type" value="Genomic_DNA"/>
</dbReference>
<dbReference type="PANTHER" id="PTHR45774">
    <property type="entry name" value="BTB/POZ DOMAIN-CONTAINING"/>
    <property type="match status" value="1"/>
</dbReference>
<dbReference type="SMART" id="SM00225">
    <property type="entry name" value="BTB"/>
    <property type="match status" value="1"/>
</dbReference>
<dbReference type="PANTHER" id="PTHR45774:SF3">
    <property type="entry name" value="BTB (POZ) DOMAIN-CONTAINING 2B-RELATED"/>
    <property type="match status" value="1"/>
</dbReference>
<evidence type="ECO:0000259" key="1">
    <source>
        <dbReference type="PROSITE" id="PS50097"/>
    </source>
</evidence>
<name>A0A397SN03_9GLOM</name>
<gene>
    <name evidence="3" type="ORF">C1645_808979</name>
</gene>
<dbReference type="Pfam" id="PF07534">
    <property type="entry name" value="TLD"/>
    <property type="match status" value="1"/>
</dbReference>
<feature type="domain" description="TLDc" evidence="2">
    <location>
        <begin position="297"/>
        <end position="504"/>
    </location>
</feature>
<dbReference type="SUPFAM" id="SSF54695">
    <property type="entry name" value="POZ domain"/>
    <property type="match status" value="1"/>
</dbReference>
<dbReference type="InterPro" id="IPR006571">
    <property type="entry name" value="TLDc_dom"/>
</dbReference>
<dbReference type="SMART" id="SM00875">
    <property type="entry name" value="BACK"/>
    <property type="match status" value="1"/>
</dbReference>